<keyword evidence="2" id="KW-1185">Reference proteome</keyword>
<dbReference type="RefSeq" id="WP_187754201.1">
    <property type="nucleotide sequence ID" value="NZ_JABURY010000001.1"/>
</dbReference>
<dbReference type="EMBL" id="JABURY010000001">
    <property type="protein sequence ID" value="MBC9129731.1"/>
    <property type="molecule type" value="Genomic_DNA"/>
</dbReference>
<sequence length="96" mass="10926">MATLPLKTGLTASQYKPSLHVECFTCEDLPTFITQTPADAGKIPSEERFIHIWHLFNGCVSIVDYEKYPESHDYLVKHRGKGKNNDNIVAFMEVIK</sequence>
<gene>
    <name evidence="1" type="ORF">FcAc13_00190</name>
</gene>
<comment type="caution">
    <text evidence="1">The sequence shown here is derived from an EMBL/GenBank/DDBJ whole genome shotgun (WGS) entry which is preliminary data.</text>
</comment>
<protein>
    <submittedName>
        <fullName evidence="1">Uncharacterized protein</fullName>
    </submittedName>
</protein>
<name>A0ABR7QU35_9GAMM</name>
<reference evidence="1 2" key="1">
    <citation type="submission" date="2020-06" db="EMBL/GenBank/DDBJ databases">
        <title>Frischella cerana isolated from Apis cerana gut homogenate.</title>
        <authorList>
            <person name="Wolter L.A."/>
            <person name="Suenami S."/>
            <person name="Miyazaki R."/>
        </authorList>
    </citation>
    <scope>NUCLEOTIDE SEQUENCE [LARGE SCALE GENOMIC DNA]</scope>
    <source>
        <strain evidence="1 2">Ac13</strain>
    </source>
</reference>
<proteinExistence type="predicted"/>
<evidence type="ECO:0000313" key="1">
    <source>
        <dbReference type="EMBL" id="MBC9129731.1"/>
    </source>
</evidence>
<evidence type="ECO:0000313" key="2">
    <source>
        <dbReference type="Proteomes" id="UP000651208"/>
    </source>
</evidence>
<accession>A0ABR7QU35</accession>
<organism evidence="1 2">
    <name type="scientific">Frischella japonica</name>
    <dbReference type="NCBI Taxonomy" id="2741544"/>
    <lineage>
        <taxon>Bacteria</taxon>
        <taxon>Pseudomonadati</taxon>
        <taxon>Pseudomonadota</taxon>
        <taxon>Gammaproteobacteria</taxon>
        <taxon>Orbales</taxon>
        <taxon>Orbaceae</taxon>
        <taxon>Frischella</taxon>
    </lineage>
</organism>
<dbReference type="Proteomes" id="UP000651208">
    <property type="component" value="Unassembled WGS sequence"/>
</dbReference>